<dbReference type="CDD" id="cd06976">
    <property type="entry name" value="cupin_MtlR-like_N"/>
    <property type="match status" value="1"/>
</dbReference>
<protein>
    <submittedName>
        <fullName evidence="5">AraC-type DNA-binding protein</fullName>
    </submittedName>
</protein>
<dbReference type="Gene3D" id="1.10.10.60">
    <property type="entry name" value="Homeodomain-like"/>
    <property type="match status" value="2"/>
</dbReference>
<dbReference type="InterPro" id="IPR018060">
    <property type="entry name" value="HTH_AraC"/>
</dbReference>
<dbReference type="InterPro" id="IPR009057">
    <property type="entry name" value="Homeodomain-like_sf"/>
</dbReference>
<organism evidence="5 6">
    <name type="scientific">Dyadobacter psychrophilus</name>
    <dbReference type="NCBI Taxonomy" id="651661"/>
    <lineage>
        <taxon>Bacteria</taxon>
        <taxon>Pseudomonadati</taxon>
        <taxon>Bacteroidota</taxon>
        <taxon>Cytophagia</taxon>
        <taxon>Cytophagales</taxon>
        <taxon>Spirosomataceae</taxon>
        <taxon>Dyadobacter</taxon>
    </lineage>
</organism>
<dbReference type="InterPro" id="IPR014710">
    <property type="entry name" value="RmlC-like_jellyroll"/>
</dbReference>
<dbReference type="GO" id="GO:0043565">
    <property type="term" value="F:sequence-specific DNA binding"/>
    <property type="evidence" value="ECO:0007669"/>
    <property type="project" value="InterPro"/>
</dbReference>
<reference evidence="6" key="1">
    <citation type="submission" date="2017-02" db="EMBL/GenBank/DDBJ databases">
        <authorList>
            <person name="Varghese N."/>
            <person name="Submissions S."/>
        </authorList>
    </citation>
    <scope>NUCLEOTIDE SEQUENCE [LARGE SCALE GENOMIC DNA]</scope>
    <source>
        <strain evidence="6">DSM 22270</strain>
    </source>
</reference>
<dbReference type="PRINTS" id="PR00032">
    <property type="entry name" value="HTHARAC"/>
</dbReference>
<dbReference type="AlphaFoldDB" id="A0A1T5EFB7"/>
<evidence type="ECO:0000256" key="1">
    <source>
        <dbReference type="ARBA" id="ARBA00023015"/>
    </source>
</evidence>
<evidence type="ECO:0000256" key="2">
    <source>
        <dbReference type="ARBA" id="ARBA00023125"/>
    </source>
</evidence>
<keyword evidence="6" id="KW-1185">Reference proteome</keyword>
<dbReference type="InterPro" id="IPR020449">
    <property type="entry name" value="Tscrpt_reg_AraC-type_HTH"/>
</dbReference>
<proteinExistence type="predicted"/>
<dbReference type="Gene3D" id="2.60.120.10">
    <property type="entry name" value="Jelly Rolls"/>
    <property type="match status" value="1"/>
</dbReference>
<evidence type="ECO:0000313" key="6">
    <source>
        <dbReference type="Proteomes" id="UP000190897"/>
    </source>
</evidence>
<dbReference type="Proteomes" id="UP000190897">
    <property type="component" value="Unassembled WGS sequence"/>
</dbReference>
<dbReference type="OrthoDB" id="1410704at2"/>
<feature type="domain" description="HTH araC/xylS-type" evidence="4">
    <location>
        <begin position="187"/>
        <end position="285"/>
    </location>
</feature>
<gene>
    <name evidence="5" type="ORF">SAMN05660293_02405</name>
</gene>
<dbReference type="Pfam" id="PF07883">
    <property type="entry name" value="Cupin_2"/>
    <property type="match status" value="1"/>
</dbReference>
<dbReference type="RefSeq" id="WP_082214891.1">
    <property type="nucleotide sequence ID" value="NZ_FUZA01000002.1"/>
</dbReference>
<accession>A0A1T5EFB7</accession>
<evidence type="ECO:0000256" key="3">
    <source>
        <dbReference type="ARBA" id="ARBA00023163"/>
    </source>
</evidence>
<dbReference type="SUPFAM" id="SSF51215">
    <property type="entry name" value="Regulatory protein AraC"/>
    <property type="match status" value="1"/>
</dbReference>
<dbReference type="SUPFAM" id="SSF46689">
    <property type="entry name" value="Homeodomain-like"/>
    <property type="match status" value="2"/>
</dbReference>
<dbReference type="STRING" id="651661.SAMN05660293_02405"/>
<dbReference type="GO" id="GO:0003700">
    <property type="term" value="F:DNA-binding transcription factor activity"/>
    <property type="evidence" value="ECO:0007669"/>
    <property type="project" value="InterPro"/>
</dbReference>
<name>A0A1T5EFB7_9BACT</name>
<sequence length="299" mass="34242">MRPNRLNVPQNDARSFDLRHEFVPYFTNPWHFHPEFELNHVISGSGTRFIGNCIERFESGEVILIGKNLPHYWKNDSIYYQSDSGMMSEAMVVRFSEDFAGKDFFQLPETGAISALLNKAAAGIKLMEPLRSEIAGHLQTLIRMTGFEQLMFLISMLHKIAVSTHLQPLSTPYAPSQLLAKNSNRLSQVMAYLHEHFTGQIFLNEVADLANMNESAFCRYFKSQTGQTLIQYVTDLRIRYACELLVKSEESVTQICFQVGFENVSHFIHAFKKLRGQTPFEFKKGKQPGYLPSLTPKEM</sequence>
<dbReference type="PROSITE" id="PS01124">
    <property type="entry name" value="HTH_ARAC_FAMILY_2"/>
    <property type="match status" value="1"/>
</dbReference>
<dbReference type="InterPro" id="IPR013096">
    <property type="entry name" value="Cupin_2"/>
</dbReference>
<keyword evidence="2 5" id="KW-0238">DNA-binding</keyword>
<keyword evidence="1" id="KW-0805">Transcription regulation</keyword>
<evidence type="ECO:0000259" key="4">
    <source>
        <dbReference type="PROSITE" id="PS01124"/>
    </source>
</evidence>
<evidence type="ECO:0000313" key="5">
    <source>
        <dbReference type="EMBL" id="SKB82673.1"/>
    </source>
</evidence>
<dbReference type="InterPro" id="IPR018062">
    <property type="entry name" value="HTH_AraC-typ_CS"/>
</dbReference>
<dbReference type="PANTHER" id="PTHR43280:SF2">
    <property type="entry name" value="HTH-TYPE TRANSCRIPTIONAL REGULATOR EXSA"/>
    <property type="match status" value="1"/>
</dbReference>
<dbReference type="SMART" id="SM00342">
    <property type="entry name" value="HTH_ARAC"/>
    <property type="match status" value="1"/>
</dbReference>
<dbReference type="PANTHER" id="PTHR43280">
    <property type="entry name" value="ARAC-FAMILY TRANSCRIPTIONAL REGULATOR"/>
    <property type="match status" value="1"/>
</dbReference>
<dbReference type="InterPro" id="IPR037923">
    <property type="entry name" value="HTH-like"/>
</dbReference>
<dbReference type="Pfam" id="PF12833">
    <property type="entry name" value="HTH_18"/>
    <property type="match status" value="1"/>
</dbReference>
<dbReference type="PROSITE" id="PS00041">
    <property type="entry name" value="HTH_ARAC_FAMILY_1"/>
    <property type="match status" value="1"/>
</dbReference>
<keyword evidence="3" id="KW-0804">Transcription</keyword>
<dbReference type="EMBL" id="FUZA01000002">
    <property type="protein sequence ID" value="SKB82673.1"/>
    <property type="molecule type" value="Genomic_DNA"/>
</dbReference>